<keyword evidence="6" id="KW-0067">ATP-binding</keyword>
<feature type="region of interest" description="Disordered" evidence="7">
    <location>
        <begin position="389"/>
        <end position="503"/>
    </location>
</feature>
<feature type="compositionally biased region" description="Polar residues" evidence="7">
    <location>
        <begin position="426"/>
        <end position="454"/>
    </location>
</feature>
<dbReference type="InterPro" id="IPR011009">
    <property type="entry name" value="Kinase-like_dom_sf"/>
</dbReference>
<dbReference type="EC" id="2.7.11.1" evidence="1"/>
<evidence type="ECO:0000259" key="9">
    <source>
        <dbReference type="PROSITE" id="PS50011"/>
    </source>
</evidence>
<dbReference type="EMBL" id="CP046884">
    <property type="protein sequence ID" value="QNQ89220.1"/>
    <property type="molecule type" value="Genomic_DNA"/>
</dbReference>
<dbReference type="FunFam" id="1.10.510.10:FF:000021">
    <property type="entry name" value="Serine/threonine protein kinase"/>
    <property type="match status" value="1"/>
</dbReference>
<dbReference type="RefSeq" id="WP_187974675.1">
    <property type="nucleotide sequence ID" value="NZ_CP046884.1"/>
</dbReference>
<keyword evidence="2" id="KW-0723">Serine/threonine-protein kinase</keyword>
<dbReference type="GO" id="GO:0004674">
    <property type="term" value="F:protein serine/threonine kinase activity"/>
    <property type="evidence" value="ECO:0007669"/>
    <property type="project" value="UniProtKB-KW"/>
</dbReference>
<reference evidence="10 11" key="1">
    <citation type="submission" date="2019-12" db="EMBL/GenBank/DDBJ databases">
        <title>Corynebacterium sp. nov., isolated from feces of the Anser Albifrons in China.</title>
        <authorList>
            <person name="Liu Q."/>
        </authorList>
    </citation>
    <scope>NUCLEOTIDE SEQUENCE [LARGE SCALE GENOMIC DNA]</scope>
    <source>
        <strain evidence="10 11">4H37-19</strain>
    </source>
</reference>
<feature type="domain" description="Protein kinase" evidence="9">
    <location>
        <begin position="21"/>
        <end position="283"/>
    </location>
</feature>
<sequence length="503" mass="52948">MTENPDTAGKDRLQGLIGEDYQLQWIIGHGGMSTVWLADDVRHDREVAIKVLRPEFSDNNEFLNRFRNEARAAQSIHHPHVISTYDYREIPDPAGHTFCFIAMEYVRGESLADLLTREKTLPEDMVLTALDQAAHGLAAIHSMGLVHRDIKPGNLLITQSGSVKITDFGIAKAAAAVPLTRTGMVVGTAQYVSPEQAQGHHVTAASDVYSLGVVGYEMLSGKRPFSGDSQVSVVLAHINEAPPALSTNISAPMRELIGISLRKDPATRFADGQELATAIKAVMNGHRPPQPAAAAKAPTPAEPSPSAATSALGAVTRNRTGQPLSSQQPAIPPARPGYRNSAASVNPKNNPVHKKKGGAGRGFLIGLLITAALALLIGGGVFLGSQLSSRNVKTEVPTTTPTEVVTEIVTPTLTETVEPEPDRTTSQHSGSAETSSNNRRPSSSAQATRPQNSAPFIPPLPSIPNSGNNSGEGSVVATNSAPLPGTISSGAHVPENTDNGGTQ</sequence>
<dbReference type="CDD" id="cd14014">
    <property type="entry name" value="STKc_PknB_like"/>
    <property type="match status" value="1"/>
</dbReference>
<accession>A0A7H0SKZ5</accession>
<evidence type="ECO:0000313" key="11">
    <source>
        <dbReference type="Proteomes" id="UP000516320"/>
    </source>
</evidence>
<evidence type="ECO:0000256" key="3">
    <source>
        <dbReference type="ARBA" id="ARBA00022679"/>
    </source>
</evidence>
<dbReference type="InterPro" id="IPR000719">
    <property type="entry name" value="Prot_kinase_dom"/>
</dbReference>
<evidence type="ECO:0000313" key="10">
    <source>
        <dbReference type="EMBL" id="QNQ89220.1"/>
    </source>
</evidence>
<dbReference type="PANTHER" id="PTHR43289:SF6">
    <property type="entry name" value="SERINE_THREONINE-PROTEIN KINASE NEKL-3"/>
    <property type="match status" value="1"/>
</dbReference>
<dbReference type="PROSITE" id="PS00108">
    <property type="entry name" value="PROTEIN_KINASE_ST"/>
    <property type="match status" value="1"/>
</dbReference>
<dbReference type="InterPro" id="IPR008271">
    <property type="entry name" value="Ser/Thr_kinase_AS"/>
</dbReference>
<feature type="compositionally biased region" description="Polar residues" evidence="7">
    <location>
        <begin position="317"/>
        <end position="329"/>
    </location>
</feature>
<evidence type="ECO:0000256" key="1">
    <source>
        <dbReference type="ARBA" id="ARBA00012513"/>
    </source>
</evidence>
<feature type="compositionally biased region" description="Low complexity" evidence="7">
    <location>
        <begin position="394"/>
        <end position="416"/>
    </location>
</feature>
<evidence type="ECO:0000256" key="2">
    <source>
        <dbReference type="ARBA" id="ARBA00022527"/>
    </source>
</evidence>
<dbReference type="SMART" id="SM00220">
    <property type="entry name" value="S_TKc"/>
    <property type="match status" value="1"/>
</dbReference>
<dbReference type="InterPro" id="IPR017441">
    <property type="entry name" value="Protein_kinase_ATP_BS"/>
</dbReference>
<dbReference type="Gene3D" id="1.10.510.10">
    <property type="entry name" value="Transferase(Phosphotransferase) domain 1"/>
    <property type="match status" value="1"/>
</dbReference>
<dbReference type="PROSITE" id="PS50011">
    <property type="entry name" value="PROTEIN_KINASE_DOM"/>
    <property type="match status" value="1"/>
</dbReference>
<dbReference type="GO" id="GO:0005524">
    <property type="term" value="F:ATP binding"/>
    <property type="evidence" value="ECO:0007669"/>
    <property type="project" value="UniProtKB-UniRule"/>
</dbReference>
<keyword evidence="3" id="KW-0808">Transferase</keyword>
<dbReference type="PROSITE" id="PS00107">
    <property type="entry name" value="PROTEIN_KINASE_ATP"/>
    <property type="match status" value="1"/>
</dbReference>
<proteinExistence type="predicted"/>
<keyword evidence="5 10" id="KW-0418">Kinase</keyword>
<evidence type="ECO:0000256" key="8">
    <source>
        <dbReference type="SAM" id="Phobius"/>
    </source>
</evidence>
<dbReference type="KEGG" id="cpoy:GP475_00180"/>
<dbReference type="PANTHER" id="PTHR43289">
    <property type="entry name" value="MITOGEN-ACTIVATED PROTEIN KINASE KINASE KINASE 20-RELATED"/>
    <property type="match status" value="1"/>
</dbReference>
<organism evidence="10 11">
    <name type="scientific">Corynebacterium poyangense</name>
    <dbReference type="NCBI Taxonomy" id="2684405"/>
    <lineage>
        <taxon>Bacteria</taxon>
        <taxon>Bacillati</taxon>
        <taxon>Actinomycetota</taxon>
        <taxon>Actinomycetes</taxon>
        <taxon>Mycobacteriales</taxon>
        <taxon>Corynebacteriaceae</taxon>
        <taxon>Corynebacterium</taxon>
    </lineage>
</organism>
<name>A0A7H0SKZ5_9CORY</name>
<evidence type="ECO:0000256" key="4">
    <source>
        <dbReference type="ARBA" id="ARBA00022741"/>
    </source>
</evidence>
<protein>
    <recommendedName>
        <fullName evidence="1">non-specific serine/threonine protein kinase</fullName>
        <ecNumber evidence="1">2.7.11.1</ecNumber>
    </recommendedName>
</protein>
<evidence type="ECO:0000256" key="6">
    <source>
        <dbReference type="ARBA" id="ARBA00022840"/>
    </source>
</evidence>
<evidence type="ECO:0000256" key="7">
    <source>
        <dbReference type="SAM" id="MobiDB-lite"/>
    </source>
</evidence>
<keyword evidence="8" id="KW-0472">Membrane</keyword>
<keyword evidence="4" id="KW-0547">Nucleotide-binding</keyword>
<keyword evidence="8" id="KW-1133">Transmembrane helix</keyword>
<gene>
    <name evidence="10" type="ORF">GP475_00180</name>
</gene>
<dbReference type="Pfam" id="PF00069">
    <property type="entry name" value="Pkinase"/>
    <property type="match status" value="1"/>
</dbReference>
<dbReference type="SUPFAM" id="SSF56112">
    <property type="entry name" value="Protein kinase-like (PK-like)"/>
    <property type="match status" value="1"/>
</dbReference>
<feature type="transmembrane region" description="Helical" evidence="8">
    <location>
        <begin position="363"/>
        <end position="383"/>
    </location>
</feature>
<dbReference type="Proteomes" id="UP000516320">
    <property type="component" value="Chromosome"/>
</dbReference>
<keyword evidence="8" id="KW-0812">Transmembrane</keyword>
<dbReference type="AlphaFoldDB" id="A0A7H0SKZ5"/>
<feature type="compositionally biased region" description="Polar residues" evidence="7">
    <location>
        <begin position="463"/>
        <end position="489"/>
    </location>
</feature>
<evidence type="ECO:0000256" key="5">
    <source>
        <dbReference type="ARBA" id="ARBA00022777"/>
    </source>
</evidence>
<dbReference type="Gene3D" id="3.30.200.20">
    <property type="entry name" value="Phosphorylase Kinase, domain 1"/>
    <property type="match status" value="1"/>
</dbReference>
<keyword evidence="11" id="KW-1185">Reference proteome</keyword>
<feature type="region of interest" description="Disordered" evidence="7">
    <location>
        <begin position="285"/>
        <end position="356"/>
    </location>
</feature>
<feature type="compositionally biased region" description="Low complexity" evidence="7">
    <location>
        <begin position="292"/>
        <end position="311"/>
    </location>
</feature>